<dbReference type="EMBL" id="RBWX01000007">
    <property type="protein sequence ID" value="RKS91951.1"/>
    <property type="molecule type" value="Genomic_DNA"/>
</dbReference>
<dbReference type="InterPro" id="IPR029063">
    <property type="entry name" value="SAM-dependent_MTases_sf"/>
</dbReference>
<accession>A0ABX9T3H3</accession>
<dbReference type="PANTHER" id="PTHR11061">
    <property type="entry name" value="RNA M5U METHYLTRANSFERASE"/>
    <property type="match status" value="1"/>
</dbReference>
<dbReference type="Gene3D" id="3.40.50.150">
    <property type="entry name" value="Vaccinia Virus protein VP39"/>
    <property type="match status" value="1"/>
</dbReference>
<name>A0ABX9T3H3_SPHMI</name>
<feature type="binding site" evidence="4">
    <location>
        <position position="328"/>
    </location>
    <ligand>
        <name>S-adenosyl-L-methionine</name>
        <dbReference type="ChEBI" id="CHEBI:59789"/>
    </ligand>
</feature>
<dbReference type="Gene3D" id="2.40.50.1070">
    <property type="match status" value="1"/>
</dbReference>
<evidence type="ECO:0000313" key="5">
    <source>
        <dbReference type="EMBL" id="RKS91951.1"/>
    </source>
</evidence>
<evidence type="ECO:0000256" key="1">
    <source>
        <dbReference type="ARBA" id="ARBA00022603"/>
    </source>
</evidence>
<keyword evidence="6" id="KW-1185">Reference proteome</keyword>
<dbReference type="InterPro" id="IPR010280">
    <property type="entry name" value="U5_MeTrfase_fam"/>
</dbReference>
<comment type="similarity">
    <text evidence="4">Belongs to the class I-like SAM-binding methyltransferase superfamily. RNA M5U methyltransferase family.</text>
</comment>
<evidence type="ECO:0000256" key="4">
    <source>
        <dbReference type="PROSITE-ProRule" id="PRU01024"/>
    </source>
</evidence>
<keyword evidence="2 4" id="KW-0808">Transferase</keyword>
<dbReference type="GO" id="GO:0032259">
    <property type="term" value="P:methylation"/>
    <property type="evidence" value="ECO:0007669"/>
    <property type="project" value="UniProtKB-KW"/>
</dbReference>
<evidence type="ECO:0000256" key="2">
    <source>
        <dbReference type="ARBA" id="ARBA00022679"/>
    </source>
</evidence>
<reference evidence="5 6" key="1">
    <citation type="submission" date="2018-10" db="EMBL/GenBank/DDBJ databases">
        <title>Genomic Encyclopedia of Type Strains, Phase IV (KMG-IV): sequencing the most valuable type-strain genomes for metagenomic binning, comparative biology and taxonomic classification.</title>
        <authorList>
            <person name="Goeker M."/>
        </authorList>
    </citation>
    <scope>NUCLEOTIDE SEQUENCE [LARGE SCALE GENOMIC DNA]</scope>
    <source>
        <strain evidence="5 6">DSM 19791</strain>
    </source>
</reference>
<organism evidence="5 6">
    <name type="scientific">Sphingosinicella microcystinivorans</name>
    <dbReference type="NCBI Taxonomy" id="335406"/>
    <lineage>
        <taxon>Bacteria</taxon>
        <taxon>Pseudomonadati</taxon>
        <taxon>Pseudomonadota</taxon>
        <taxon>Alphaproteobacteria</taxon>
        <taxon>Sphingomonadales</taxon>
        <taxon>Sphingosinicellaceae</taxon>
        <taxon>Sphingosinicella</taxon>
    </lineage>
</organism>
<evidence type="ECO:0000313" key="6">
    <source>
        <dbReference type="Proteomes" id="UP000276029"/>
    </source>
</evidence>
<dbReference type="GO" id="GO:0008168">
    <property type="term" value="F:methyltransferase activity"/>
    <property type="evidence" value="ECO:0007669"/>
    <property type="project" value="UniProtKB-KW"/>
</dbReference>
<dbReference type="PROSITE" id="PS51687">
    <property type="entry name" value="SAM_MT_RNA_M5U"/>
    <property type="match status" value="1"/>
</dbReference>
<sequence length="397" mass="41081">MSVETIIHLAARGDGVTESGRYVAGAIPGDTVEGDVIAAGPHRITPACRHFGVCGGCQLQHADDAVLAEFVSGRILGALAGVGIVPETVHQAHLSPAGARRRASFRLVRDNGSVRIGFNVEGSSAVVDLAECPVVQPALWDAACALRNALAPKLRTGHAVGMTLTETLSGFDVLLTNLSLTAKDIGALAALASEASLARIATETSAGVEIALQLAEPAVRFSDVTVALPPGGFLQATVAGEAALQAAVLEGIGGAGTVADLFCGAGTFALPLSARAKVFAADAARDAVAALSAAAKRSGRPVTTAHRDLFRQPLQPAELNKFDAVVLDPPRAGAKTQVETIARSKLKRVVQVSCNPNTFARDAKILHEVGFRLTALWPVGQFRWSIHVELAAVFLRG</sequence>
<dbReference type="SUPFAM" id="SSF53335">
    <property type="entry name" value="S-adenosyl-L-methionine-dependent methyltransferases"/>
    <property type="match status" value="1"/>
</dbReference>
<protein>
    <submittedName>
        <fullName evidence="5">23S rRNA m(5)U-1939 methyltransferase</fullName>
    </submittedName>
</protein>
<proteinExistence type="inferred from homology"/>
<keyword evidence="1 4" id="KW-0489">Methyltransferase</keyword>
<feature type="binding site" evidence="4">
    <location>
        <position position="235"/>
    </location>
    <ligand>
        <name>S-adenosyl-L-methionine</name>
        <dbReference type="ChEBI" id="CHEBI:59789"/>
    </ligand>
</feature>
<evidence type="ECO:0000256" key="3">
    <source>
        <dbReference type="ARBA" id="ARBA00022691"/>
    </source>
</evidence>
<comment type="caution">
    <text evidence="5">The sequence shown here is derived from an EMBL/GenBank/DDBJ whole genome shotgun (WGS) entry which is preliminary data.</text>
</comment>
<feature type="binding site" evidence="4">
    <location>
        <position position="262"/>
    </location>
    <ligand>
        <name>S-adenosyl-L-methionine</name>
        <dbReference type="ChEBI" id="CHEBI:59789"/>
    </ligand>
</feature>
<dbReference type="Proteomes" id="UP000276029">
    <property type="component" value="Unassembled WGS sequence"/>
</dbReference>
<feature type="binding site" evidence="4">
    <location>
        <position position="282"/>
    </location>
    <ligand>
        <name>S-adenosyl-L-methionine</name>
        <dbReference type="ChEBI" id="CHEBI:59789"/>
    </ligand>
</feature>
<feature type="active site" description="Nucleophile" evidence="4">
    <location>
        <position position="354"/>
    </location>
</feature>
<dbReference type="PANTHER" id="PTHR11061:SF49">
    <property type="entry name" value="23S RRNA (URACIL(1939)-C(5))-METHYLTRANSFERASE RLMD"/>
    <property type="match status" value="1"/>
</dbReference>
<dbReference type="Pfam" id="PF05958">
    <property type="entry name" value="tRNA_U5-meth_tr"/>
    <property type="match status" value="1"/>
</dbReference>
<gene>
    <name evidence="5" type="ORF">DFR51_1525</name>
</gene>
<keyword evidence="3 4" id="KW-0949">S-adenosyl-L-methionine</keyword>